<gene>
    <name evidence="1" type="ORF">B7P43_G10679</name>
</gene>
<protein>
    <submittedName>
        <fullName evidence="1">Uncharacterized protein</fullName>
    </submittedName>
</protein>
<keyword evidence="2" id="KW-1185">Reference proteome</keyword>
<accession>A0A2J7R5S0</accession>
<comment type="caution">
    <text evidence="1">The sequence shown here is derived from an EMBL/GenBank/DDBJ whole genome shotgun (WGS) entry which is preliminary data.</text>
</comment>
<proteinExistence type="predicted"/>
<dbReference type="Proteomes" id="UP000235965">
    <property type="component" value="Unassembled WGS sequence"/>
</dbReference>
<dbReference type="AlphaFoldDB" id="A0A2J7R5S0"/>
<evidence type="ECO:0000313" key="1">
    <source>
        <dbReference type="EMBL" id="PNF36187.1"/>
    </source>
</evidence>
<dbReference type="InParanoid" id="A0A2J7R5S0"/>
<organism evidence="1 2">
    <name type="scientific">Cryptotermes secundus</name>
    <dbReference type="NCBI Taxonomy" id="105785"/>
    <lineage>
        <taxon>Eukaryota</taxon>
        <taxon>Metazoa</taxon>
        <taxon>Ecdysozoa</taxon>
        <taxon>Arthropoda</taxon>
        <taxon>Hexapoda</taxon>
        <taxon>Insecta</taxon>
        <taxon>Pterygota</taxon>
        <taxon>Neoptera</taxon>
        <taxon>Polyneoptera</taxon>
        <taxon>Dictyoptera</taxon>
        <taxon>Blattodea</taxon>
        <taxon>Blattoidea</taxon>
        <taxon>Termitoidae</taxon>
        <taxon>Kalotermitidae</taxon>
        <taxon>Cryptotermitinae</taxon>
        <taxon>Cryptotermes</taxon>
    </lineage>
</organism>
<sequence>MQMKEKICLTGLLLGANHGCIITKVNQKLLQRNGNIPVHLQQKSSKFKVCLLCFRILMEYC</sequence>
<evidence type="ECO:0000313" key="2">
    <source>
        <dbReference type="Proteomes" id="UP000235965"/>
    </source>
</evidence>
<name>A0A2J7R5S0_9NEOP</name>
<dbReference type="EMBL" id="NEVH01006990">
    <property type="protein sequence ID" value="PNF36187.1"/>
    <property type="molecule type" value="Genomic_DNA"/>
</dbReference>
<reference evidence="1 2" key="1">
    <citation type="submission" date="2017-12" db="EMBL/GenBank/DDBJ databases">
        <title>Hemimetabolous genomes reveal molecular basis of termite eusociality.</title>
        <authorList>
            <person name="Harrison M.C."/>
            <person name="Jongepier E."/>
            <person name="Robertson H.M."/>
            <person name="Arning N."/>
            <person name="Bitard-Feildel T."/>
            <person name="Chao H."/>
            <person name="Childers C.P."/>
            <person name="Dinh H."/>
            <person name="Doddapaneni H."/>
            <person name="Dugan S."/>
            <person name="Gowin J."/>
            <person name="Greiner C."/>
            <person name="Han Y."/>
            <person name="Hu H."/>
            <person name="Hughes D.S.T."/>
            <person name="Huylmans A.-K."/>
            <person name="Kemena C."/>
            <person name="Kremer L.P.M."/>
            <person name="Lee S.L."/>
            <person name="Lopez-Ezquerra A."/>
            <person name="Mallet L."/>
            <person name="Monroy-Kuhn J.M."/>
            <person name="Moser A."/>
            <person name="Murali S.C."/>
            <person name="Muzny D.M."/>
            <person name="Otani S."/>
            <person name="Piulachs M.-D."/>
            <person name="Poelchau M."/>
            <person name="Qu J."/>
            <person name="Schaub F."/>
            <person name="Wada-Katsumata A."/>
            <person name="Worley K.C."/>
            <person name="Xie Q."/>
            <person name="Ylla G."/>
            <person name="Poulsen M."/>
            <person name="Gibbs R.A."/>
            <person name="Schal C."/>
            <person name="Richards S."/>
            <person name="Belles X."/>
            <person name="Korb J."/>
            <person name="Bornberg-Bauer E."/>
        </authorList>
    </citation>
    <scope>NUCLEOTIDE SEQUENCE [LARGE SCALE GENOMIC DNA]</scope>
    <source>
        <tissue evidence="1">Whole body</tissue>
    </source>
</reference>